<feature type="chain" id="PRO_5035879049" evidence="1">
    <location>
        <begin position="23"/>
        <end position="212"/>
    </location>
</feature>
<dbReference type="EMBL" id="CAJQZP010000080">
    <property type="protein sequence ID" value="CAG4936810.1"/>
    <property type="molecule type" value="Genomic_DNA"/>
</dbReference>
<feature type="signal peptide" evidence="1">
    <location>
        <begin position="1"/>
        <end position="22"/>
    </location>
</feature>
<protein>
    <submittedName>
        <fullName evidence="2">(apollo) hypothetical protein</fullName>
    </submittedName>
</protein>
<name>A0A8S3W271_PARAO</name>
<evidence type="ECO:0000256" key="1">
    <source>
        <dbReference type="SAM" id="SignalP"/>
    </source>
</evidence>
<proteinExistence type="predicted"/>
<organism evidence="2 3">
    <name type="scientific">Parnassius apollo</name>
    <name type="common">Apollo butterfly</name>
    <name type="synonym">Papilio apollo</name>
    <dbReference type="NCBI Taxonomy" id="110799"/>
    <lineage>
        <taxon>Eukaryota</taxon>
        <taxon>Metazoa</taxon>
        <taxon>Ecdysozoa</taxon>
        <taxon>Arthropoda</taxon>
        <taxon>Hexapoda</taxon>
        <taxon>Insecta</taxon>
        <taxon>Pterygota</taxon>
        <taxon>Neoptera</taxon>
        <taxon>Endopterygota</taxon>
        <taxon>Lepidoptera</taxon>
        <taxon>Glossata</taxon>
        <taxon>Ditrysia</taxon>
        <taxon>Papilionoidea</taxon>
        <taxon>Papilionidae</taxon>
        <taxon>Parnassiinae</taxon>
        <taxon>Parnassini</taxon>
        <taxon>Parnassius</taxon>
        <taxon>Parnassius</taxon>
    </lineage>
</organism>
<sequence length="212" mass="24803">MTAVSVFGYCLCITFVFTEVASWTTDLEEVRRYFDHQKQHDDHHHHLNEYYGDNYEDYDGMKGQHDRQYAEDYGYETYMEGKFNKNINQTVVPGQRWNDTSPSLPSNSSWVPGLNIDPDWLQILNSSASAMEGLNQNPAELNSNTMWQSALEAPIRNFTEMETERIKCEKATKEREHVRRLADLALWTTRELQDRAMSGMPYLVRFNLIICE</sequence>
<keyword evidence="1" id="KW-0732">Signal</keyword>
<evidence type="ECO:0000313" key="2">
    <source>
        <dbReference type="EMBL" id="CAG4936810.1"/>
    </source>
</evidence>
<dbReference type="Proteomes" id="UP000691718">
    <property type="component" value="Unassembled WGS sequence"/>
</dbReference>
<keyword evidence="3" id="KW-1185">Reference proteome</keyword>
<dbReference type="AlphaFoldDB" id="A0A8S3W271"/>
<feature type="non-terminal residue" evidence="2">
    <location>
        <position position="1"/>
    </location>
</feature>
<gene>
    <name evidence="2" type="ORF">PAPOLLO_LOCUS1292</name>
</gene>
<reference evidence="2" key="1">
    <citation type="submission" date="2021-04" db="EMBL/GenBank/DDBJ databases">
        <authorList>
            <person name="Tunstrom K."/>
        </authorList>
    </citation>
    <scope>NUCLEOTIDE SEQUENCE</scope>
</reference>
<comment type="caution">
    <text evidence="2">The sequence shown here is derived from an EMBL/GenBank/DDBJ whole genome shotgun (WGS) entry which is preliminary data.</text>
</comment>
<accession>A0A8S3W271</accession>
<evidence type="ECO:0000313" key="3">
    <source>
        <dbReference type="Proteomes" id="UP000691718"/>
    </source>
</evidence>
<dbReference type="OrthoDB" id="7481124at2759"/>